<name>A0A0A9E125_ARUDO</name>
<reference evidence="1" key="2">
    <citation type="journal article" date="2015" name="Data Brief">
        <title>Shoot transcriptome of the giant reed, Arundo donax.</title>
        <authorList>
            <person name="Barrero R.A."/>
            <person name="Guerrero F.D."/>
            <person name="Moolhuijzen P."/>
            <person name="Goolsby J.A."/>
            <person name="Tidwell J."/>
            <person name="Bellgard S.E."/>
            <person name="Bellgard M.I."/>
        </authorList>
    </citation>
    <scope>NUCLEOTIDE SEQUENCE</scope>
    <source>
        <tissue evidence="1">Shoot tissue taken approximately 20 cm above the soil surface</tissue>
    </source>
</reference>
<organism evidence="1">
    <name type="scientific">Arundo donax</name>
    <name type="common">Giant reed</name>
    <name type="synonym">Donax arundinaceus</name>
    <dbReference type="NCBI Taxonomy" id="35708"/>
    <lineage>
        <taxon>Eukaryota</taxon>
        <taxon>Viridiplantae</taxon>
        <taxon>Streptophyta</taxon>
        <taxon>Embryophyta</taxon>
        <taxon>Tracheophyta</taxon>
        <taxon>Spermatophyta</taxon>
        <taxon>Magnoliopsida</taxon>
        <taxon>Liliopsida</taxon>
        <taxon>Poales</taxon>
        <taxon>Poaceae</taxon>
        <taxon>PACMAD clade</taxon>
        <taxon>Arundinoideae</taxon>
        <taxon>Arundineae</taxon>
        <taxon>Arundo</taxon>
    </lineage>
</organism>
<reference evidence="1" key="1">
    <citation type="submission" date="2014-09" db="EMBL/GenBank/DDBJ databases">
        <authorList>
            <person name="Magalhaes I.L.F."/>
            <person name="Oliveira U."/>
            <person name="Santos F.R."/>
            <person name="Vidigal T.H.D.A."/>
            <person name="Brescovit A.D."/>
            <person name="Santos A.J."/>
        </authorList>
    </citation>
    <scope>NUCLEOTIDE SEQUENCE</scope>
    <source>
        <tissue evidence="1">Shoot tissue taken approximately 20 cm above the soil surface</tissue>
    </source>
</reference>
<proteinExistence type="predicted"/>
<dbReference type="EMBL" id="GBRH01206305">
    <property type="protein sequence ID" value="JAD91590.1"/>
    <property type="molecule type" value="Transcribed_RNA"/>
</dbReference>
<dbReference type="AlphaFoldDB" id="A0A0A9E125"/>
<protein>
    <submittedName>
        <fullName evidence="1">FtsH2B</fullName>
    </submittedName>
</protein>
<accession>A0A0A9E125</accession>
<evidence type="ECO:0000313" key="1">
    <source>
        <dbReference type="EMBL" id="JAD91590.1"/>
    </source>
</evidence>
<sequence length="48" mass="5573">MCSKINVLFPQFLKKLLAQTRKLHTNSLHTIAELRRNSLHDSNCPILK</sequence>